<gene>
    <name evidence="1" type="ORF">FH603_2906</name>
</gene>
<protein>
    <recommendedName>
        <fullName evidence="3">Sensor histidine kinase</fullName>
    </recommendedName>
</protein>
<evidence type="ECO:0000313" key="1">
    <source>
        <dbReference type="EMBL" id="MBC3792394.1"/>
    </source>
</evidence>
<dbReference type="EMBL" id="VFIA01000015">
    <property type="protein sequence ID" value="MBC3792394.1"/>
    <property type="molecule type" value="Genomic_DNA"/>
</dbReference>
<dbReference type="PANTHER" id="PTHR30348">
    <property type="entry name" value="UNCHARACTERIZED PROTEIN YECE"/>
    <property type="match status" value="1"/>
</dbReference>
<organism evidence="1 2">
    <name type="scientific">Spirosoma utsteinense</name>
    <dbReference type="NCBI Taxonomy" id="2585773"/>
    <lineage>
        <taxon>Bacteria</taxon>
        <taxon>Pseudomonadati</taxon>
        <taxon>Bacteroidota</taxon>
        <taxon>Cytophagia</taxon>
        <taxon>Cytophagales</taxon>
        <taxon>Cytophagaceae</taxon>
        <taxon>Spirosoma</taxon>
    </lineage>
</organism>
<evidence type="ECO:0008006" key="3">
    <source>
        <dbReference type="Google" id="ProtNLM"/>
    </source>
</evidence>
<evidence type="ECO:0000313" key="2">
    <source>
        <dbReference type="Proteomes" id="UP000700732"/>
    </source>
</evidence>
<proteinExistence type="predicted"/>
<comment type="caution">
    <text evidence="1">The sequence shown here is derived from an EMBL/GenBank/DDBJ whole genome shotgun (WGS) entry which is preliminary data.</text>
</comment>
<dbReference type="SUPFAM" id="SSF117396">
    <property type="entry name" value="TM1631-like"/>
    <property type="match status" value="1"/>
</dbReference>
<dbReference type="RefSeq" id="WP_186738169.1">
    <property type="nucleotide sequence ID" value="NZ_VFIA01000015.1"/>
</dbReference>
<dbReference type="Proteomes" id="UP000700732">
    <property type="component" value="Unassembled WGS sequence"/>
</dbReference>
<dbReference type="Gene3D" id="3.20.20.410">
    <property type="entry name" value="Protein of unknown function UPF0759"/>
    <property type="match status" value="1"/>
</dbReference>
<sequence>MSIFIGTSGWSYDHWQGVLYPEKTPVGKRLGYYLQRFDTVELNTSFYRWPKNETFAGWREKLPDGFRLSLKAPRWLTHYGNLSNPERWLDKVKEGWHELGDRRAILLVQLSPRFACNYDRLARFLDLLPDWMPTVVEFRHPSWHQDAIYDLLESRRVGYCIMSGAGLPCVLRATAPFVYIRLHGPDWHSLYGGSYSDDDLRWWADRIREWTAQGKDVYAYFNNDIGGHAVWNALTLRALVQ</sequence>
<accession>A0ABR6W820</accession>
<reference evidence="1 2" key="1">
    <citation type="submission" date="2019-06" db="EMBL/GenBank/DDBJ databases">
        <title>Spirosoma utsteinense sp. nov. isolated from Antarctic ice-free soils.</title>
        <authorList>
            <person name="Tahon G."/>
        </authorList>
    </citation>
    <scope>NUCLEOTIDE SEQUENCE [LARGE SCALE GENOMIC DNA]</scope>
    <source>
        <strain evidence="1 2">LMG 31447</strain>
    </source>
</reference>
<name>A0ABR6W820_9BACT</name>
<dbReference type="InterPro" id="IPR002763">
    <property type="entry name" value="DUF72"/>
</dbReference>
<dbReference type="InterPro" id="IPR036520">
    <property type="entry name" value="UPF0759_sf"/>
</dbReference>
<dbReference type="Pfam" id="PF01904">
    <property type="entry name" value="DUF72"/>
    <property type="match status" value="1"/>
</dbReference>
<keyword evidence="2" id="KW-1185">Reference proteome</keyword>
<dbReference type="PANTHER" id="PTHR30348:SF4">
    <property type="entry name" value="DUF72 DOMAIN-CONTAINING PROTEIN"/>
    <property type="match status" value="1"/>
</dbReference>